<dbReference type="PANTHER" id="PTHR47447:SF17">
    <property type="entry name" value="OS12G0638900 PROTEIN"/>
    <property type="match status" value="1"/>
</dbReference>
<sequence length="359" mass="39821">MALALLSAPRIVKSTCRKVARWNMAMSQLVDVRSWQGSLAMLVAMPGIRLQPDLVTFNISISACVHGLRWRGALALLENGTDLVGCSAAITCCTRARQMDQAVELLEQTRKMRLGVDLVLLGSLLSTCERMNQWRRALHVLETGRSEGFDMSLVCYHRVVAACSNASRWSVGLEVLKSLPLCADLLTFHAVVEAYHCTSGWRGVTEALQLAIASRLQPSYRLHMIHSDATSVAQAWQSFVAGQEGFRRLGSRLVRRKPNPPSKNFIWHEQDPDEGKPHRLSDATSRLRTLGCLPPDLECGFLQRVFQPCLVDARALLAQEGGHRPRGNMLSLAVTGLGGLEREAATLLKFNAPWAKRRY</sequence>
<keyword evidence="1" id="KW-0677">Repeat</keyword>
<dbReference type="Gene3D" id="1.25.40.10">
    <property type="entry name" value="Tetratricopeptide repeat domain"/>
    <property type="match status" value="1"/>
</dbReference>
<dbReference type="InterPro" id="IPR011990">
    <property type="entry name" value="TPR-like_helical_dom_sf"/>
</dbReference>
<reference evidence="2 3" key="1">
    <citation type="submission" date="2024-02" db="EMBL/GenBank/DDBJ databases">
        <authorList>
            <person name="Chen Y."/>
            <person name="Shah S."/>
            <person name="Dougan E. K."/>
            <person name="Thang M."/>
            <person name="Chan C."/>
        </authorList>
    </citation>
    <scope>NUCLEOTIDE SEQUENCE [LARGE SCALE GENOMIC DNA]</scope>
</reference>
<dbReference type="PANTHER" id="PTHR47447">
    <property type="entry name" value="OS03G0856100 PROTEIN"/>
    <property type="match status" value="1"/>
</dbReference>
<evidence type="ECO:0000313" key="3">
    <source>
        <dbReference type="Proteomes" id="UP001642484"/>
    </source>
</evidence>
<keyword evidence="3" id="KW-1185">Reference proteome</keyword>
<dbReference type="EMBL" id="CAXAMN010012113">
    <property type="protein sequence ID" value="CAK9037174.1"/>
    <property type="molecule type" value="Genomic_DNA"/>
</dbReference>
<proteinExistence type="predicted"/>
<accession>A0ABP0LF35</accession>
<evidence type="ECO:0000313" key="2">
    <source>
        <dbReference type="EMBL" id="CAK9037174.1"/>
    </source>
</evidence>
<comment type="caution">
    <text evidence="2">The sequence shown here is derived from an EMBL/GenBank/DDBJ whole genome shotgun (WGS) entry which is preliminary data.</text>
</comment>
<organism evidence="2 3">
    <name type="scientific">Durusdinium trenchii</name>
    <dbReference type="NCBI Taxonomy" id="1381693"/>
    <lineage>
        <taxon>Eukaryota</taxon>
        <taxon>Sar</taxon>
        <taxon>Alveolata</taxon>
        <taxon>Dinophyceae</taxon>
        <taxon>Suessiales</taxon>
        <taxon>Symbiodiniaceae</taxon>
        <taxon>Durusdinium</taxon>
    </lineage>
</organism>
<gene>
    <name evidence="2" type="ORF">CCMP2556_LOCUS20562</name>
</gene>
<name>A0ABP0LF35_9DINO</name>
<dbReference type="Proteomes" id="UP001642484">
    <property type="component" value="Unassembled WGS sequence"/>
</dbReference>
<protein>
    <submittedName>
        <fullName evidence="2">Uncharacterized protein</fullName>
    </submittedName>
</protein>
<evidence type="ECO:0000256" key="1">
    <source>
        <dbReference type="ARBA" id="ARBA00022737"/>
    </source>
</evidence>